<accession>A0A8B8EK50</accession>
<dbReference type="GO" id="GO:0003723">
    <property type="term" value="F:RNA binding"/>
    <property type="evidence" value="ECO:0007669"/>
    <property type="project" value="InterPro"/>
</dbReference>
<dbReference type="OrthoDB" id="10268011at2759"/>
<name>A0A8B8EK50_CRAVI</name>
<keyword evidence="1" id="KW-0819">tRNA processing</keyword>
<evidence type="ECO:0000313" key="15">
    <source>
        <dbReference type="RefSeq" id="XP_022340066.1"/>
    </source>
</evidence>
<feature type="compositionally biased region" description="Polar residues" evidence="12">
    <location>
        <begin position="215"/>
        <end position="235"/>
    </location>
</feature>
<dbReference type="GO" id="GO:0008033">
    <property type="term" value="P:tRNA processing"/>
    <property type="evidence" value="ECO:0007669"/>
    <property type="project" value="UniProtKB-KW"/>
</dbReference>
<evidence type="ECO:0000256" key="12">
    <source>
        <dbReference type="SAM" id="MobiDB-lite"/>
    </source>
</evidence>
<organism evidence="14 15">
    <name type="scientific">Crassostrea virginica</name>
    <name type="common">Eastern oyster</name>
    <dbReference type="NCBI Taxonomy" id="6565"/>
    <lineage>
        <taxon>Eukaryota</taxon>
        <taxon>Metazoa</taxon>
        <taxon>Spiralia</taxon>
        <taxon>Lophotrochozoa</taxon>
        <taxon>Mollusca</taxon>
        <taxon>Bivalvia</taxon>
        <taxon>Autobranchia</taxon>
        <taxon>Pteriomorphia</taxon>
        <taxon>Ostreida</taxon>
        <taxon>Ostreoidea</taxon>
        <taxon>Ostreidae</taxon>
        <taxon>Crassostrea</taxon>
    </lineage>
</organism>
<dbReference type="KEGG" id="cvn:111134872"/>
<keyword evidence="4" id="KW-0862">Zinc</keyword>
<dbReference type="RefSeq" id="XP_022340066.1">
    <property type="nucleotide sequence ID" value="XM_022484358.1"/>
</dbReference>
<comment type="similarity">
    <text evidence="7">Belongs to the ADAT1 family.</text>
</comment>
<evidence type="ECO:0000256" key="5">
    <source>
        <dbReference type="ARBA" id="ARBA00037026"/>
    </source>
</evidence>
<evidence type="ECO:0000256" key="6">
    <source>
        <dbReference type="ARBA" id="ARBA00037784"/>
    </source>
</evidence>
<dbReference type="PROSITE" id="PS50141">
    <property type="entry name" value="A_DEAMIN_EDITASE"/>
    <property type="match status" value="1"/>
</dbReference>
<keyword evidence="3" id="KW-0378">Hydrolase</keyword>
<feature type="domain" description="A to I editase" evidence="13">
    <location>
        <begin position="88"/>
        <end position="577"/>
    </location>
</feature>
<feature type="region of interest" description="Disordered" evidence="12">
    <location>
        <begin position="201"/>
        <end position="242"/>
    </location>
</feature>
<dbReference type="GO" id="GO:0046872">
    <property type="term" value="F:metal ion binding"/>
    <property type="evidence" value="ECO:0007669"/>
    <property type="project" value="UniProtKB-KW"/>
</dbReference>
<dbReference type="GO" id="GO:0043829">
    <property type="term" value="F:tRNA-specific adenosine-37 deaminase activity"/>
    <property type="evidence" value="ECO:0007669"/>
    <property type="project" value="UniProtKB-EC"/>
</dbReference>
<dbReference type="Pfam" id="PF02137">
    <property type="entry name" value="A_deamin"/>
    <property type="match status" value="1"/>
</dbReference>
<evidence type="ECO:0000256" key="2">
    <source>
        <dbReference type="ARBA" id="ARBA00022723"/>
    </source>
</evidence>
<evidence type="ECO:0000256" key="10">
    <source>
        <dbReference type="ARBA" id="ARBA00041760"/>
    </source>
</evidence>
<evidence type="ECO:0000256" key="1">
    <source>
        <dbReference type="ARBA" id="ARBA00022694"/>
    </source>
</evidence>
<evidence type="ECO:0000256" key="8">
    <source>
        <dbReference type="ARBA" id="ARBA00038940"/>
    </source>
</evidence>
<protein>
    <recommendedName>
        <fullName evidence="9">tRNA-specific adenosine deaminase 1</fullName>
        <ecNumber evidence="8">3.5.4.34</ecNumber>
    </recommendedName>
    <alternativeName>
        <fullName evidence="10">tRNA-specific adenosine-37 deaminase</fullName>
    </alternativeName>
</protein>
<dbReference type="InterPro" id="IPR002466">
    <property type="entry name" value="A_deamin"/>
</dbReference>
<evidence type="ECO:0000313" key="14">
    <source>
        <dbReference type="Proteomes" id="UP000694844"/>
    </source>
</evidence>
<dbReference type="SMART" id="SM00552">
    <property type="entry name" value="ADEAMc"/>
    <property type="match status" value="1"/>
</dbReference>
<proteinExistence type="inferred from homology"/>
<dbReference type="AlphaFoldDB" id="A0A8B8EK50"/>
<dbReference type="Proteomes" id="UP000694844">
    <property type="component" value="Chromosome 5"/>
</dbReference>
<keyword evidence="2" id="KW-0479">Metal-binding</keyword>
<dbReference type="PANTHER" id="PTHR46516:SF1">
    <property type="entry name" value="TRNA-SPECIFIC ADENOSINE DEAMINASE 1"/>
    <property type="match status" value="1"/>
</dbReference>
<evidence type="ECO:0000256" key="4">
    <source>
        <dbReference type="ARBA" id="ARBA00022833"/>
    </source>
</evidence>
<evidence type="ECO:0000256" key="9">
    <source>
        <dbReference type="ARBA" id="ARBA00040502"/>
    </source>
</evidence>
<keyword evidence="14" id="KW-1185">Reference proteome</keyword>
<comment type="cofactor">
    <cofactor evidence="5">
        <name>1D-myo-inositol hexakisphosphate</name>
        <dbReference type="ChEBI" id="CHEBI:58130"/>
    </cofactor>
</comment>
<dbReference type="PANTHER" id="PTHR46516">
    <property type="entry name" value="TRNA-SPECIFIC ADENOSINE DEAMINASE 1"/>
    <property type="match status" value="1"/>
</dbReference>
<dbReference type="EC" id="3.5.4.34" evidence="8"/>
<gene>
    <name evidence="15" type="primary">LOC111134872</name>
</gene>
<sequence>MIMNTQCLMYSGIFMSPLVRCQIFISYRQILMLRSMELDERFADKVAELCYQKYQSMPKKGKPQKNKEWTLLSCVVFTRNADEMRVVSLGTGTKCIGKSKLSANGDTVNDSHAEVLARRAFLRYLYCELTKVYHRRQSEVFTDPDLTSNRCQLKPGVQFHLFSSHTPCGDASIFPKDSLSGDEQPDWNSFCWQYGRKRQRAGHSDSQPKCLKLDTPTSSSESLCTNDKQSESCSESGGPKLSGEDTSYCVFHVKRRESKIEKDNDSSQKPAEEKCIESCENYETYPCSNTPSLVQYEQMDSIKEKAQWNENFPVATKGDNSITDRNHHSQSDIFRTGAKPVSGGGEDPLEEGSSYHSVGLFRIKPGRGERTLSMSCSDKMARWNVLGCQGALLCHFLQGPVYFSSIIIGKCPYSQKAMTRAVIERSEGVQHLSSGFLVTKPAILQSRRVFVDGKTSVEKESTEKVVPSSAAIIWHDSMETPEVINEGKPQGLTKKDCLKNPEKARSRICSREIFNSFMSLLKTVNIENLPHLEFSNVSPISSYLDWKKASKDYQRSWEMLRTHYGSWSQKPEDLLKFQTDVKFK</sequence>
<evidence type="ECO:0000259" key="13">
    <source>
        <dbReference type="PROSITE" id="PS50141"/>
    </source>
</evidence>
<comment type="catalytic activity">
    <reaction evidence="11">
        <text>adenosine(37) in tRNA(Ala) + H2O + H(+) = inosine(37) in tRNA(Ala) + NH4(+)</text>
        <dbReference type="Rhea" id="RHEA:50968"/>
        <dbReference type="Rhea" id="RHEA-COMP:12855"/>
        <dbReference type="Rhea" id="RHEA-COMP:12856"/>
        <dbReference type="ChEBI" id="CHEBI:15377"/>
        <dbReference type="ChEBI" id="CHEBI:15378"/>
        <dbReference type="ChEBI" id="CHEBI:28938"/>
        <dbReference type="ChEBI" id="CHEBI:74411"/>
        <dbReference type="ChEBI" id="CHEBI:82852"/>
        <dbReference type="EC" id="3.5.4.34"/>
    </reaction>
</comment>
<comment type="function">
    <text evidence="6">Specifically deaminates adenosine-37 to inosine in tRNA-Ala.</text>
</comment>
<evidence type="ECO:0000256" key="11">
    <source>
        <dbReference type="ARBA" id="ARBA00047635"/>
    </source>
</evidence>
<evidence type="ECO:0000256" key="7">
    <source>
        <dbReference type="ARBA" id="ARBA00038326"/>
    </source>
</evidence>
<reference evidence="15" key="1">
    <citation type="submission" date="2025-08" db="UniProtKB">
        <authorList>
            <consortium name="RefSeq"/>
        </authorList>
    </citation>
    <scope>IDENTIFICATION</scope>
    <source>
        <tissue evidence="15">Whole sample</tissue>
    </source>
</reference>
<dbReference type="GeneID" id="111134872"/>
<evidence type="ECO:0000256" key="3">
    <source>
        <dbReference type="ARBA" id="ARBA00022801"/>
    </source>
</evidence>